<evidence type="ECO:0000256" key="1">
    <source>
        <dbReference type="SAM" id="MobiDB-lite"/>
    </source>
</evidence>
<reference evidence="2" key="1">
    <citation type="submission" date="2021-01" db="EMBL/GenBank/DDBJ databases">
        <title>Whole genome shotgun sequence of Actinoplanes siamensis NBRC 109076.</title>
        <authorList>
            <person name="Komaki H."/>
            <person name="Tamura T."/>
        </authorList>
    </citation>
    <scope>NUCLEOTIDE SEQUENCE</scope>
    <source>
        <strain evidence="2">NBRC 109076</strain>
    </source>
</reference>
<dbReference type="RefSeq" id="WP_203684381.1">
    <property type="nucleotide sequence ID" value="NZ_BOMW01000073.1"/>
</dbReference>
<dbReference type="AlphaFoldDB" id="A0A919ND61"/>
<organism evidence="2 3">
    <name type="scientific">Actinoplanes siamensis</name>
    <dbReference type="NCBI Taxonomy" id="1223317"/>
    <lineage>
        <taxon>Bacteria</taxon>
        <taxon>Bacillati</taxon>
        <taxon>Actinomycetota</taxon>
        <taxon>Actinomycetes</taxon>
        <taxon>Micromonosporales</taxon>
        <taxon>Micromonosporaceae</taxon>
        <taxon>Actinoplanes</taxon>
    </lineage>
</organism>
<accession>A0A919ND61</accession>
<proteinExistence type="predicted"/>
<name>A0A919ND61_9ACTN</name>
<dbReference type="Proteomes" id="UP000629619">
    <property type="component" value="Unassembled WGS sequence"/>
</dbReference>
<keyword evidence="3" id="KW-1185">Reference proteome</keyword>
<comment type="caution">
    <text evidence="2">The sequence shown here is derived from an EMBL/GenBank/DDBJ whole genome shotgun (WGS) entry which is preliminary data.</text>
</comment>
<sequence>MARTRTASVAASSEWIGDDGVRQPGGEVHAWTPGLNQTLCGLQLSRTRLRRFPHVPFDFRATDVITAEDRVRHICPRCVAATSRRGERSWTRTAPRP</sequence>
<feature type="region of interest" description="Disordered" evidence="1">
    <location>
        <begin position="1"/>
        <end position="21"/>
    </location>
</feature>
<protein>
    <submittedName>
        <fullName evidence="2">Uncharacterized protein</fullName>
    </submittedName>
</protein>
<gene>
    <name evidence="2" type="ORF">Asi03nite_65870</name>
</gene>
<evidence type="ECO:0000313" key="3">
    <source>
        <dbReference type="Proteomes" id="UP000629619"/>
    </source>
</evidence>
<evidence type="ECO:0000313" key="2">
    <source>
        <dbReference type="EMBL" id="GIF09049.1"/>
    </source>
</evidence>
<feature type="compositionally biased region" description="Low complexity" evidence="1">
    <location>
        <begin position="1"/>
        <end position="13"/>
    </location>
</feature>
<dbReference type="EMBL" id="BOMW01000073">
    <property type="protein sequence ID" value="GIF09049.1"/>
    <property type="molecule type" value="Genomic_DNA"/>
</dbReference>